<dbReference type="EMBL" id="WQLB01000031">
    <property type="protein sequence ID" value="MVN88630.1"/>
    <property type="molecule type" value="Genomic_DNA"/>
</dbReference>
<sequence>MTLKIYGLPAFVADRSSMDTFGTGVQINFALFTDAKYGTAGSRRIPAGTAIEPTGNGTTGVYLCGPAAGTAGKPQLLLKTDAEEDSRADAASGYGAYAGGVVYETLLPDASGSPRALANATVRTALATRFVFMTYEDKR</sequence>
<reference evidence="1 2" key="1">
    <citation type="submission" date="2019-12" db="EMBL/GenBank/DDBJ databases">
        <title>Deinococcus sp. HMF7620 Genome sequencing and assembly.</title>
        <authorList>
            <person name="Kang H."/>
            <person name="Kim H."/>
            <person name="Joh K."/>
        </authorList>
    </citation>
    <scope>NUCLEOTIDE SEQUENCE [LARGE SCALE GENOMIC DNA]</scope>
    <source>
        <strain evidence="1 2">HMF7620</strain>
    </source>
</reference>
<protein>
    <submittedName>
        <fullName evidence="1">Uncharacterized protein</fullName>
    </submittedName>
</protein>
<gene>
    <name evidence="1" type="ORF">GO986_17990</name>
</gene>
<evidence type="ECO:0000313" key="1">
    <source>
        <dbReference type="EMBL" id="MVN88630.1"/>
    </source>
</evidence>
<comment type="caution">
    <text evidence="1">The sequence shown here is derived from an EMBL/GenBank/DDBJ whole genome shotgun (WGS) entry which is preliminary data.</text>
</comment>
<name>A0A7C9I0W1_9DEIO</name>
<proteinExistence type="predicted"/>
<dbReference type="AlphaFoldDB" id="A0A7C9I0W1"/>
<keyword evidence="2" id="KW-1185">Reference proteome</keyword>
<dbReference type="RefSeq" id="WP_157460690.1">
    <property type="nucleotide sequence ID" value="NZ_WQLB01000031.1"/>
</dbReference>
<organism evidence="1 2">
    <name type="scientific">Deinococcus arboris</name>
    <dbReference type="NCBI Taxonomy" id="2682977"/>
    <lineage>
        <taxon>Bacteria</taxon>
        <taxon>Thermotogati</taxon>
        <taxon>Deinococcota</taxon>
        <taxon>Deinococci</taxon>
        <taxon>Deinococcales</taxon>
        <taxon>Deinococcaceae</taxon>
        <taxon>Deinococcus</taxon>
    </lineage>
</organism>
<dbReference type="Proteomes" id="UP000483286">
    <property type="component" value="Unassembled WGS sequence"/>
</dbReference>
<evidence type="ECO:0000313" key="2">
    <source>
        <dbReference type="Proteomes" id="UP000483286"/>
    </source>
</evidence>
<accession>A0A7C9I0W1</accession>